<organism evidence="1 2">
    <name type="scientific">Parvularcula bermudensis (strain ATCC BAA-594 / HTCC2503 / KCTC 12087)</name>
    <dbReference type="NCBI Taxonomy" id="314260"/>
    <lineage>
        <taxon>Bacteria</taxon>
        <taxon>Pseudomonadati</taxon>
        <taxon>Pseudomonadota</taxon>
        <taxon>Alphaproteobacteria</taxon>
        <taxon>Parvularculales</taxon>
        <taxon>Parvularculaceae</taxon>
        <taxon>Parvularcula</taxon>
    </lineage>
</organism>
<gene>
    <name evidence="1" type="ordered locus">PB2503_12694</name>
</gene>
<protein>
    <submittedName>
        <fullName evidence="1">Uncharacterized protein</fullName>
    </submittedName>
</protein>
<dbReference type="EMBL" id="CP002156">
    <property type="protein sequence ID" value="ADM10576.1"/>
    <property type="molecule type" value="Genomic_DNA"/>
</dbReference>
<dbReference type="KEGG" id="pbr:PB2503_12694"/>
<evidence type="ECO:0000313" key="1">
    <source>
        <dbReference type="EMBL" id="ADM10576.1"/>
    </source>
</evidence>
<sequence>MIGWACMERPIFFSFLFLNSSWTQDILTGHSPAAEPDVRGATLSSSLMATARLTDAVLGIGLSLH</sequence>
<dbReference type="AlphaFoldDB" id="E0TFL6"/>
<reference evidence="1 2" key="2">
    <citation type="journal article" date="2011" name="J. Bacteriol.">
        <title>Complete genome sequence of strain HTCC2503T of Parvularcula bermudensis, the type species of the order "Parvularculales" in the class Alphaproteobacteria.</title>
        <authorList>
            <person name="Oh H.M."/>
            <person name="Kang I."/>
            <person name="Vergin K.L."/>
            <person name="Kang D."/>
            <person name="Rhee K.H."/>
            <person name="Giovannoni S.J."/>
            <person name="Cho J.C."/>
        </authorList>
    </citation>
    <scope>NUCLEOTIDE SEQUENCE [LARGE SCALE GENOMIC DNA]</scope>
    <source>
        <strain evidence="2">ATCC BAA-594 / HTCC2503 / KCTC 12087</strain>
    </source>
</reference>
<dbReference type="HOGENOM" id="CLU_2845817_0_0_5"/>
<reference evidence="2" key="1">
    <citation type="submission" date="2010-08" db="EMBL/GenBank/DDBJ databases">
        <title>Genome sequence of Parvularcula bermudensis HTCC2503.</title>
        <authorList>
            <person name="Kang D.-M."/>
            <person name="Oh H.-M."/>
            <person name="Cho J.-C."/>
        </authorList>
    </citation>
    <scope>NUCLEOTIDE SEQUENCE [LARGE SCALE GENOMIC DNA]</scope>
    <source>
        <strain evidence="2">ATCC BAA-594 / HTCC2503 / KCTC 12087</strain>
    </source>
</reference>
<name>E0TFL6_PARBH</name>
<proteinExistence type="predicted"/>
<evidence type="ECO:0000313" key="2">
    <source>
        <dbReference type="Proteomes" id="UP000001302"/>
    </source>
</evidence>
<dbReference type="STRING" id="314260.PB2503_12694"/>
<dbReference type="Proteomes" id="UP000001302">
    <property type="component" value="Chromosome"/>
</dbReference>
<keyword evidence="2" id="KW-1185">Reference proteome</keyword>
<accession>E0TFL6</accession>